<feature type="non-terminal residue" evidence="2">
    <location>
        <position position="1"/>
    </location>
</feature>
<sequence>MHTCNGSILGQRDEGNAEGKFLTKIAVMGCKSDEVIGEDNVIETRGNVIGTILIPILDEGTCHDMMEESIGMVGNESFIKLNDRATNVALEGGTTINDARKSDFVDVSDHGAEESELTVAAANRQLNVMKYVTPQQSPCGGMFSAECGEDAYFVAGKNWLGAADGVGQWSLEESNLNQSLGSSTYELNFPYSNKKWRHPLELVEDYRIDLDEGDVIVTATDGLFDNLYDEEIASIISKSLPGNLKPEEIAEVLAVRAQEVGKSETGRSPFADAIQAAGYVGYTGGKLDDVTVIVSFVQKSSH</sequence>
<dbReference type="PANTHER" id="PTHR12320">
    <property type="entry name" value="PROTEIN PHOSPHATASE 2C"/>
    <property type="match status" value="1"/>
</dbReference>
<gene>
    <name evidence="2" type="ORF">C3L33_19777</name>
</gene>
<keyword evidence="1" id="KW-0464">Manganese</keyword>
<dbReference type="InterPro" id="IPR036457">
    <property type="entry name" value="PPM-type-like_dom_sf"/>
</dbReference>
<accession>A0A6A4KW61</accession>
<name>A0A6A4KW61_9ERIC</name>
<dbReference type="InterPro" id="IPR039123">
    <property type="entry name" value="PPTC7"/>
</dbReference>
<dbReference type="Gene3D" id="3.60.40.10">
    <property type="entry name" value="PPM-type phosphatase domain"/>
    <property type="match status" value="1"/>
</dbReference>
<dbReference type="PANTHER" id="PTHR12320:SF1">
    <property type="entry name" value="PROTEIN PHOSPHATASE PTC7 HOMOLOG"/>
    <property type="match status" value="1"/>
</dbReference>
<keyword evidence="1" id="KW-0904">Protein phosphatase</keyword>
<keyword evidence="3" id="KW-1185">Reference proteome</keyword>
<reference evidence="2 3" key="1">
    <citation type="journal article" date="2019" name="Genome Biol. Evol.">
        <title>The Rhododendron genome and chromosomal organization provide insight into shared whole-genome duplications across the heath family (Ericaceae).</title>
        <authorList>
            <person name="Soza V.L."/>
            <person name="Lindsley D."/>
            <person name="Waalkes A."/>
            <person name="Ramage E."/>
            <person name="Patwardhan R.P."/>
            <person name="Burton J.N."/>
            <person name="Adey A."/>
            <person name="Kumar A."/>
            <person name="Qiu R."/>
            <person name="Shendure J."/>
            <person name="Hall B."/>
        </authorList>
    </citation>
    <scope>NUCLEOTIDE SEQUENCE [LARGE SCALE GENOMIC DNA]</scope>
    <source>
        <strain evidence="2">RSF 1966-606</strain>
    </source>
</reference>
<comment type="cofactor">
    <cofactor evidence="1">
        <name>Mn(2+)</name>
        <dbReference type="ChEBI" id="CHEBI:29035"/>
    </cofactor>
</comment>
<keyword evidence="1" id="KW-0460">Magnesium</keyword>
<dbReference type="SUPFAM" id="SSF81606">
    <property type="entry name" value="PP2C-like"/>
    <property type="match status" value="1"/>
</dbReference>
<dbReference type="GO" id="GO:0046872">
    <property type="term" value="F:metal ion binding"/>
    <property type="evidence" value="ECO:0007669"/>
    <property type="project" value="UniProtKB-UniRule"/>
</dbReference>
<evidence type="ECO:0000313" key="2">
    <source>
        <dbReference type="EMBL" id="KAE9448324.1"/>
    </source>
</evidence>
<evidence type="ECO:0000313" key="3">
    <source>
        <dbReference type="Proteomes" id="UP000428333"/>
    </source>
</evidence>
<dbReference type="AlphaFoldDB" id="A0A6A4KW61"/>
<dbReference type="EMBL" id="QEFC01003433">
    <property type="protein sequence ID" value="KAE9448324.1"/>
    <property type="molecule type" value="Genomic_DNA"/>
</dbReference>
<evidence type="ECO:0000256" key="1">
    <source>
        <dbReference type="RuleBase" id="RU366020"/>
    </source>
</evidence>
<comment type="catalytic activity">
    <reaction evidence="1">
        <text>O-phospho-L-threonyl-[protein] + H2O = L-threonyl-[protein] + phosphate</text>
        <dbReference type="Rhea" id="RHEA:47004"/>
        <dbReference type="Rhea" id="RHEA-COMP:11060"/>
        <dbReference type="Rhea" id="RHEA-COMP:11605"/>
        <dbReference type="ChEBI" id="CHEBI:15377"/>
        <dbReference type="ChEBI" id="CHEBI:30013"/>
        <dbReference type="ChEBI" id="CHEBI:43474"/>
        <dbReference type="ChEBI" id="CHEBI:61977"/>
        <dbReference type="EC" id="3.1.3.16"/>
    </reaction>
</comment>
<comment type="caution">
    <text evidence="2">The sequence shown here is derived from an EMBL/GenBank/DDBJ whole genome shotgun (WGS) entry which is preliminary data.</text>
</comment>
<keyword evidence="1" id="KW-0378">Hydrolase</keyword>
<protein>
    <recommendedName>
        <fullName evidence="1">Protein phosphatase</fullName>
        <ecNumber evidence="1">3.1.3.16</ecNumber>
    </recommendedName>
</protein>
<dbReference type="OrthoDB" id="60843at2759"/>
<proteinExistence type="inferred from homology"/>
<keyword evidence="1" id="KW-0479">Metal-binding</keyword>
<dbReference type="Proteomes" id="UP000428333">
    <property type="component" value="Linkage Group LG12"/>
</dbReference>
<comment type="similarity">
    <text evidence="1">Belongs to the PP2C family.</text>
</comment>
<dbReference type="GO" id="GO:0004722">
    <property type="term" value="F:protein serine/threonine phosphatase activity"/>
    <property type="evidence" value="ECO:0007669"/>
    <property type="project" value="UniProtKB-EC"/>
</dbReference>
<comment type="catalytic activity">
    <reaction evidence="1">
        <text>O-phospho-L-seryl-[protein] + H2O = L-seryl-[protein] + phosphate</text>
        <dbReference type="Rhea" id="RHEA:20629"/>
        <dbReference type="Rhea" id="RHEA-COMP:9863"/>
        <dbReference type="Rhea" id="RHEA-COMP:11604"/>
        <dbReference type="ChEBI" id="CHEBI:15377"/>
        <dbReference type="ChEBI" id="CHEBI:29999"/>
        <dbReference type="ChEBI" id="CHEBI:43474"/>
        <dbReference type="ChEBI" id="CHEBI:83421"/>
        <dbReference type="EC" id="3.1.3.16"/>
    </reaction>
</comment>
<organism evidence="2 3">
    <name type="scientific">Rhododendron williamsianum</name>
    <dbReference type="NCBI Taxonomy" id="262921"/>
    <lineage>
        <taxon>Eukaryota</taxon>
        <taxon>Viridiplantae</taxon>
        <taxon>Streptophyta</taxon>
        <taxon>Embryophyta</taxon>
        <taxon>Tracheophyta</taxon>
        <taxon>Spermatophyta</taxon>
        <taxon>Magnoliopsida</taxon>
        <taxon>eudicotyledons</taxon>
        <taxon>Gunneridae</taxon>
        <taxon>Pentapetalae</taxon>
        <taxon>asterids</taxon>
        <taxon>Ericales</taxon>
        <taxon>Ericaceae</taxon>
        <taxon>Ericoideae</taxon>
        <taxon>Rhodoreae</taxon>
        <taxon>Rhododendron</taxon>
    </lineage>
</organism>
<dbReference type="EC" id="3.1.3.16" evidence="1"/>
<comment type="cofactor">
    <cofactor evidence="1">
        <name>Mg(2+)</name>
        <dbReference type="ChEBI" id="CHEBI:18420"/>
    </cofactor>
</comment>